<dbReference type="AlphaFoldDB" id="A0A2U1LTB4"/>
<organism evidence="2 3">
    <name type="scientific">Artemisia annua</name>
    <name type="common">Sweet wormwood</name>
    <dbReference type="NCBI Taxonomy" id="35608"/>
    <lineage>
        <taxon>Eukaryota</taxon>
        <taxon>Viridiplantae</taxon>
        <taxon>Streptophyta</taxon>
        <taxon>Embryophyta</taxon>
        <taxon>Tracheophyta</taxon>
        <taxon>Spermatophyta</taxon>
        <taxon>Magnoliopsida</taxon>
        <taxon>eudicotyledons</taxon>
        <taxon>Gunneridae</taxon>
        <taxon>Pentapetalae</taxon>
        <taxon>asterids</taxon>
        <taxon>campanulids</taxon>
        <taxon>Asterales</taxon>
        <taxon>Asteraceae</taxon>
        <taxon>Asteroideae</taxon>
        <taxon>Anthemideae</taxon>
        <taxon>Artemisiinae</taxon>
        <taxon>Artemisia</taxon>
    </lineage>
</organism>
<accession>A0A2U1LTB4</accession>
<evidence type="ECO:0000313" key="2">
    <source>
        <dbReference type="EMBL" id="PWA52231.1"/>
    </source>
</evidence>
<reference evidence="2 3" key="1">
    <citation type="journal article" date="2018" name="Mol. Plant">
        <title>The genome of Artemisia annua provides insight into the evolution of Asteraceae family and artemisinin biosynthesis.</title>
        <authorList>
            <person name="Shen Q."/>
            <person name="Zhang L."/>
            <person name="Liao Z."/>
            <person name="Wang S."/>
            <person name="Yan T."/>
            <person name="Shi P."/>
            <person name="Liu M."/>
            <person name="Fu X."/>
            <person name="Pan Q."/>
            <person name="Wang Y."/>
            <person name="Lv Z."/>
            <person name="Lu X."/>
            <person name="Zhang F."/>
            <person name="Jiang W."/>
            <person name="Ma Y."/>
            <person name="Chen M."/>
            <person name="Hao X."/>
            <person name="Li L."/>
            <person name="Tang Y."/>
            <person name="Lv G."/>
            <person name="Zhou Y."/>
            <person name="Sun X."/>
            <person name="Brodelius P.E."/>
            <person name="Rose J.K.C."/>
            <person name="Tang K."/>
        </authorList>
    </citation>
    <scope>NUCLEOTIDE SEQUENCE [LARGE SCALE GENOMIC DNA]</scope>
    <source>
        <strain evidence="3">cv. Huhao1</strain>
        <tissue evidence="2">Leaf</tissue>
    </source>
</reference>
<feature type="region of interest" description="Disordered" evidence="1">
    <location>
        <begin position="1"/>
        <end position="31"/>
    </location>
</feature>
<keyword evidence="3" id="KW-1185">Reference proteome</keyword>
<sequence length="152" mass="17340">MNRRYKGRNQFQEMRNNIGAGNNGDKGKKVENNNVVGQKKYVQYQKKDAGIQTVNKYGVLEEVEDESNEMEILKGRMTVDDFLNKKLKPNAIEITKWTPDMLKYFKEQEELDRIKEAEELNGNIEDVLEGTSGIAKGLSANEVSGRDTTVLH</sequence>
<proteinExistence type="predicted"/>
<dbReference type="OrthoDB" id="361797at2759"/>
<comment type="caution">
    <text evidence="2">The sequence shown here is derived from an EMBL/GenBank/DDBJ whole genome shotgun (WGS) entry which is preliminary data.</text>
</comment>
<dbReference type="Proteomes" id="UP000245207">
    <property type="component" value="Unassembled WGS sequence"/>
</dbReference>
<gene>
    <name evidence="2" type="ORF">CTI12_AA456650</name>
</gene>
<name>A0A2U1LTB4_ARTAN</name>
<evidence type="ECO:0000313" key="3">
    <source>
        <dbReference type="Proteomes" id="UP000245207"/>
    </source>
</evidence>
<protein>
    <submittedName>
        <fullName evidence="2">Uncharacterized protein</fullName>
    </submittedName>
</protein>
<dbReference type="EMBL" id="PKPP01007863">
    <property type="protein sequence ID" value="PWA52231.1"/>
    <property type="molecule type" value="Genomic_DNA"/>
</dbReference>
<evidence type="ECO:0000256" key="1">
    <source>
        <dbReference type="SAM" id="MobiDB-lite"/>
    </source>
</evidence>